<reference evidence="2 3" key="1">
    <citation type="submission" date="2019-03" db="EMBL/GenBank/DDBJ databases">
        <title>Genomic Encyclopedia of Type Strains, Phase III (KMG-III): the genomes of soil and plant-associated and newly described type strains.</title>
        <authorList>
            <person name="Whitman W."/>
        </authorList>
    </citation>
    <scope>NUCLEOTIDE SEQUENCE [LARGE SCALE GENOMIC DNA]</scope>
    <source>
        <strain evidence="2 3">VKM Ac-2573</strain>
    </source>
</reference>
<protein>
    <submittedName>
        <fullName evidence="2">Non-heme chloroperoxidase</fullName>
    </submittedName>
</protein>
<evidence type="ECO:0000313" key="2">
    <source>
        <dbReference type="EMBL" id="TDW76899.1"/>
    </source>
</evidence>
<dbReference type="Pfam" id="PF12697">
    <property type="entry name" value="Abhydrolase_6"/>
    <property type="match status" value="1"/>
</dbReference>
<dbReference type="AlphaFoldDB" id="A0A4R8CLI2"/>
<dbReference type="SUPFAM" id="SSF53474">
    <property type="entry name" value="alpha/beta-Hydrolases"/>
    <property type="match status" value="1"/>
</dbReference>
<dbReference type="Proteomes" id="UP000295146">
    <property type="component" value="Unassembled WGS sequence"/>
</dbReference>
<dbReference type="OrthoDB" id="495620at2"/>
<dbReference type="InterPro" id="IPR000073">
    <property type="entry name" value="AB_hydrolase_1"/>
</dbReference>
<dbReference type="EMBL" id="SODP01000001">
    <property type="protein sequence ID" value="TDW76899.1"/>
    <property type="molecule type" value="Genomic_DNA"/>
</dbReference>
<organism evidence="2 3">
    <name type="scientific">Kribbella pratensis</name>
    <dbReference type="NCBI Taxonomy" id="2512112"/>
    <lineage>
        <taxon>Bacteria</taxon>
        <taxon>Bacillati</taxon>
        <taxon>Actinomycetota</taxon>
        <taxon>Actinomycetes</taxon>
        <taxon>Propionibacteriales</taxon>
        <taxon>Kribbellaceae</taxon>
        <taxon>Kribbella</taxon>
    </lineage>
</organism>
<dbReference type="InterPro" id="IPR029058">
    <property type="entry name" value="AB_hydrolase_fold"/>
</dbReference>
<feature type="domain" description="AB hydrolase-1" evidence="1">
    <location>
        <begin position="22"/>
        <end position="255"/>
    </location>
</feature>
<dbReference type="InterPro" id="IPR050471">
    <property type="entry name" value="AB_hydrolase"/>
</dbReference>
<name>A0A4R8CLI2_9ACTN</name>
<keyword evidence="3" id="KW-1185">Reference proteome</keyword>
<dbReference type="PANTHER" id="PTHR43433:SF5">
    <property type="entry name" value="AB HYDROLASE-1 DOMAIN-CONTAINING PROTEIN"/>
    <property type="match status" value="1"/>
</dbReference>
<proteinExistence type="predicted"/>
<comment type="caution">
    <text evidence="2">The sequence shown here is derived from an EMBL/GenBank/DDBJ whole genome shotgun (WGS) entry which is preliminary data.</text>
</comment>
<accession>A0A4R8CLI2</accession>
<dbReference type="GO" id="GO:0003824">
    <property type="term" value="F:catalytic activity"/>
    <property type="evidence" value="ECO:0007669"/>
    <property type="project" value="UniProtKB-ARBA"/>
</dbReference>
<evidence type="ECO:0000259" key="1">
    <source>
        <dbReference type="Pfam" id="PF12697"/>
    </source>
</evidence>
<gene>
    <name evidence="2" type="ORF">EV653_2060</name>
</gene>
<dbReference type="Gene3D" id="3.40.50.1820">
    <property type="entry name" value="alpha/beta hydrolase"/>
    <property type="match status" value="1"/>
</dbReference>
<dbReference type="PANTHER" id="PTHR43433">
    <property type="entry name" value="HYDROLASE, ALPHA/BETA FOLD FAMILY PROTEIN"/>
    <property type="match status" value="1"/>
</dbReference>
<dbReference type="RefSeq" id="WP_134100634.1">
    <property type="nucleotide sequence ID" value="NZ_SODP01000001.1"/>
</dbReference>
<evidence type="ECO:0000313" key="3">
    <source>
        <dbReference type="Proteomes" id="UP000295146"/>
    </source>
</evidence>
<sequence length="275" mass="29271">MPFVDVPGGYLYYEQHGAGPDVVLLNGGLADTRMWSSTVAWLADVARVTVWDCRDRGLSSVSLSEYDELADLAAVLDVAGVSQATLLGVSDGARQALAFAHRHPSRVARVCAVAGSFGEFPSPTAAEAAARVVMRAHFAQQAKILETGDIPAAAANDITAWCPAVDLDAHRFLVGLAIANSRIMLMPEDNARELDPPIKHRFAELAVPVSILVGEHDFQGTQLWAHRLASEAPNATRTILPNADHMPMFSAPEAFRTFLLDALAGTSPAPSPATP</sequence>